<comment type="caution">
    <text evidence="2">The sequence shown here is derived from an EMBL/GenBank/DDBJ whole genome shotgun (WGS) entry which is preliminary data.</text>
</comment>
<feature type="compositionally biased region" description="Polar residues" evidence="1">
    <location>
        <begin position="1"/>
        <end position="10"/>
    </location>
</feature>
<feature type="region of interest" description="Disordered" evidence="1">
    <location>
        <begin position="172"/>
        <end position="207"/>
    </location>
</feature>
<feature type="region of interest" description="Disordered" evidence="1">
    <location>
        <begin position="1"/>
        <end position="152"/>
    </location>
</feature>
<name>A0A4Y7SJD8_COPMI</name>
<keyword evidence="3" id="KW-1185">Reference proteome</keyword>
<dbReference type="EMBL" id="QPFP01000099">
    <property type="protein sequence ID" value="TEB22000.1"/>
    <property type="molecule type" value="Genomic_DNA"/>
</dbReference>
<proteinExistence type="predicted"/>
<protein>
    <submittedName>
        <fullName evidence="2">Uncharacterized protein</fullName>
    </submittedName>
</protein>
<dbReference type="Proteomes" id="UP000298030">
    <property type="component" value="Unassembled WGS sequence"/>
</dbReference>
<evidence type="ECO:0000313" key="3">
    <source>
        <dbReference type="Proteomes" id="UP000298030"/>
    </source>
</evidence>
<dbReference type="AlphaFoldDB" id="A0A4Y7SJD8"/>
<accession>A0A4Y7SJD8</accession>
<reference evidence="2 3" key="1">
    <citation type="journal article" date="2019" name="Nat. Ecol. Evol.">
        <title>Megaphylogeny resolves global patterns of mushroom evolution.</title>
        <authorList>
            <person name="Varga T."/>
            <person name="Krizsan K."/>
            <person name="Foldi C."/>
            <person name="Dima B."/>
            <person name="Sanchez-Garcia M."/>
            <person name="Sanchez-Ramirez S."/>
            <person name="Szollosi G.J."/>
            <person name="Szarkandi J.G."/>
            <person name="Papp V."/>
            <person name="Albert L."/>
            <person name="Andreopoulos W."/>
            <person name="Angelini C."/>
            <person name="Antonin V."/>
            <person name="Barry K.W."/>
            <person name="Bougher N.L."/>
            <person name="Buchanan P."/>
            <person name="Buyck B."/>
            <person name="Bense V."/>
            <person name="Catcheside P."/>
            <person name="Chovatia M."/>
            <person name="Cooper J."/>
            <person name="Damon W."/>
            <person name="Desjardin D."/>
            <person name="Finy P."/>
            <person name="Geml J."/>
            <person name="Haridas S."/>
            <person name="Hughes K."/>
            <person name="Justo A."/>
            <person name="Karasinski D."/>
            <person name="Kautmanova I."/>
            <person name="Kiss B."/>
            <person name="Kocsube S."/>
            <person name="Kotiranta H."/>
            <person name="LaButti K.M."/>
            <person name="Lechner B.E."/>
            <person name="Liimatainen K."/>
            <person name="Lipzen A."/>
            <person name="Lukacs Z."/>
            <person name="Mihaltcheva S."/>
            <person name="Morgado L.N."/>
            <person name="Niskanen T."/>
            <person name="Noordeloos M.E."/>
            <person name="Ohm R.A."/>
            <person name="Ortiz-Santana B."/>
            <person name="Ovrebo C."/>
            <person name="Racz N."/>
            <person name="Riley R."/>
            <person name="Savchenko A."/>
            <person name="Shiryaev A."/>
            <person name="Soop K."/>
            <person name="Spirin V."/>
            <person name="Szebenyi C."/>
            <person name="Tomsovsky M."/>
            <person name="Tulloss R.E."/>
            <person name="Uehling J."/>
            <person name="Grigoriev I.V."/>
            <person name="Vagvolgyi C."/>
            <person name="Papp T."/>
            <person name="Martin F.M."/>
            <person name="Miettinen O."/>
            <person name="Hibbett D.S."/>
            <person name="Nagy L.G."/>
        </authorList>
    </citation>
    <scope>NUCLEOTIDE SEQUENCE [LARGE SCALE GENOMIC DNA]</scope>
    <source>
        <strain evidence="2 3">FP101781</strain>
    </source>
</reference>
<gene>
    <name evidence="2" type="ORF">FA13DRAFT_1527707</name>
</gene>
<sequence length="207" mass="22729">MVRTTRNSQRAAAHAVPPSASRPASPYNFNTNPVPFPSLDALNELEDEHPNQIKPSEQQYRELPTTGRRRSTRQALKAIPNAPAAPPVAVTTNSNKDPSPPPVRRPPTGSRAKRHVLGDLMDPPPPAPTPSVASEEPADENDENAIPYWRWPHSPRPLQCQAWEYRAQRRTQSVLGEPVAPSSSDTAPTTHRMGGGRVLPGERVGYR</sequence>
<organism evidence="2 3">
    <name type="scientific">Coprinellus micaceus</name>
    <name type="common">Glistening ink-cap mushroom</name>
    <name type="synonym">Coprinus micaceus</name>
    <dbReference type="NCBI Taxonomy" id="71717"/>
    <lineage>
        <taxon>Eukaryota</taxon>
        <taxon>Fungi</taxon>
        <taxon>Dikarya</taxon>
        <taxon>Basidiomycota</taxon>
        <taxon>Agaricomycotina</taxon>
        <taxon>Agaricomycetes</taxon>
        <taxon>Agaricomycetidae</taxon>
        <taxon>Agaricales</taxon>
        <taxon>Agaricineae</taxon>
        <taxon>Psathyrellaceae</taxon>
        <taxon>Coprinellus</taxon>
    </lineage>
</organism>
<feature type="compositionally biased region" description="Low complexity" evidence="1">
    <location>
        <begin position="11"/>
        <end position="26"/>
    </location>
</feature>
<evidence type="ECO:0000256" key="1">
    <source>
        <dbReference type="SAM" id="MobiDB-lite"/>
    </source>
</evidence>
<evidence type="ECO:0000313" key="2">
    <source>
        <dbReference type="EMBL" id="TEB22000.1"/>
    </source>
</evidence>